<dbReference type="STRING" id="3750.A0A498HME9"/>
<dbReference type="AlphaFoldDB" id="A0A498HME9"/>
<dbReference type="EMBL" id="RDQH01000342">
    <property type="protein sequence ID" value="RXH70715.1"/>
    <property type="molecule type" value="Genomic_DNA"/>
</dbReference>
<dbReference type="PANTHER" id="PTHR13301">
    <property type="entry name" value="X-BOX TRANSCRIPTION FACTOR-RELATED"/>
    <property type="match status" value="1"/>
</dbReference>
<evidence type="ECO:0000313" key="2">
    <source>
        <dbReference type="Proteomes" id="UP000290289"/>
    </source>
</evidence>
<gene>
    <name evidence="1" type="ORF">DVH24_013461</name>
</gene>
<name>A0A498HME9_MALDO</name>
<evidence type="ECO:0000313" key="1">
    <source>
        <dbReference type="EMBL" id="RXH70715.1"/>
    </source>
</evidence>
<reference evidence="1 2" key="1">
    <citation type="submission" date="2018-10" db="EMBL/GenBank/DDBJ databases">
        <title>A high-quality apple genome assembly.</title>
        <authorList>
            <person name="Hu J."/>
        </authorList>
    </citation>
    <scope>NUCLEOTIDE SEQUENCE [LARGE SCALE GENOMIC DNA]</scope>
    <source>
        <strain evidence="2">cv. HFTH1</strain>
        <tissue evidence="1">Young leaf</tissue>
    </source>
</reference>
<accession>A0A498HME9</accession>
<proteinExistence type="predicted"/>
<organism evidence="1 2">
    <name type="scientific">Malus domestica</name>
    <name type="common">Apple</name>
    <name type="synonym">Pyrus malus</name>
    <dbReference type="NCBI Taxonomy" id="3750"/>
    <lineage>
        <taxon>Eukaryota</taxon>
        <taxon>Viridiplantae</taxon>
        <taxon>Streptophyta</taxon>
        <taxon>Embryophyta</taxon>
        <taxon>Tracheophyta</taxon>
        <taxon>Spermatophyta</taxon>
        <taxon>Magnoliopsida</taxon>
        <taxon>eudicotyledons</taxon>
        <taxon>Gunneridae</taxon>
        <taxon>Pentapetalae</taxon>
        <taxon>rosids</taxon>
        <taxon>fabids</taxon>
        <taxon>Rosales</taxon>
        <taxon>Rosaceae</taxon>
        <taxon>Amygdaloideae</taxon>
        <taxon>Maleae</taxon>
        <taxon>Malus</taxon>
    </lineage>
</organism>
<dbReference type="Proteomes" id="UP000290289">
    <property type="component" value="Chromosome 16"/>
</dbReference>
<comment type="caution">
    <text evidence="1">The sequence shown here is derived from an EMBL/GenBank/DDBJ whole genome shotgun (WGS) entry which is preliminary data.</text>
</comment>
<protein>
    <submittedName>
        <fullName evidence="1">Uncharacterized protein</fullName>
    </submittedName>
</protein>
<sequence length="115" mass="13130">MMRMQLKQMKRKNIPLLIYVSCEKRPSQPHHFKAGVLNVLVLWKGYDGLGGPCVSGTGYYIKRVSLCESSISEAGEAMKLRQCYGPSNEFIKSLRQINKPDHMFIQRNNAQPNET</sequence>
<keyword evidence="2" id="KW-1185">Reference proteome</keyword>